<feature type="region of interest" description="Disordered" evidence="1">
    <location>
        <begin position="296"/>
        <end position="330"/>
    </location>
</feature>
<organism evidence="2 3">
    <name type="scientific">Exophiala oligosperma</name>
    <dbReference type="NCBI Taxonomy" id="215243"/>
    <lineage>
        <taxon>Eukaryota</taxon>
        <taxon>Fungi</taxon>
        <taxon>Dikarya</taxon>
        <taxon>Ascomycota</taxon>
        <taxon>Pezizomycotina</taxon>
        <taxon>Eurotiomycetes</taxon>
        <taxon>Chaetothyriomycetidae</taxon>
        <taxon>Chaetothyriales</taxon>
        <taxon>Herpotrichiellaceae</taxon>
        <taxon>Exophiala</taxon>
    </lineage>
</organism>
<feature type="compositionally biased region" description="Polar residues" evidence="1">
    <location>
        <begin position="67"/>
        <end position="96"/>
    </location>
</feature>
<dbReference type="OrthoDB" id="4160813at2759"/>
<dbReference type="EMBL" id="KN847333">
    <property type="protein sequence ID" value="KIW46836.1"/>
    <property type="molecule type" value="Genomic_DNA"/>
</dbReference>
<evidence type="ECO:0000256" key="1">
    <source>
        <dbReference type="SAM" id="MobiDB-lite"/>
    </source>
</evidence>
<feature type="compositionally biased region" description="Polar residues" evidence="1">
    <location>
        <begin position="146"/>
        <end position="155"/>
    </location>
</feature>
<dbReference type="VEuPathDB" id="FungiDB:PV06_02468"/>
<dbReference type="RefSeq" id="XP_016267052.1">
    <property type="nucleotide sequence ID" value="XM_016403155.1"/>
</dbReference>
<dbReference type="Proteomes" id="UP000053342">
    <property type="component" value="Unassembled WGS sequence"/>
</dbReference>
<evidence type="ECO:0000313" key="2">
    <source>
        <dbReference type="EMBL" id="KIW46836.1"/>
    </source>
</evidence>
<name>A0A0D2B3N5_9EURO</name>
<protein>
    <submittedName>
        <fullName evidence="2">Uncharacterized protein</fullName>
    </submittedName>
</protein>
<feature type="region of interest" description="Disordered" evidence="1">
    <location>
        <begin position="137"/>
        <end position="201"/>
    </location>
</feature>
<dbReference type="HOGENOM" id="CLU_043829_0_0_1"/>
<evidence type="ECO:0000313" key="3">
    <source>
        <dbReference type="Proteomes" id="UP000053342"/>
    </source>
</evidence>
<feature type="compositionally biased region" description="Acidic residues" evidence="1">
    <location>
        <begin position="313"/>
        <end position="325"/>
    </location>
</feature>
<proteinExistence type="predicted"/>
<sequence length="358" mass="39245">MASILERLFPVEQLEALGNKWPESAPKRRKFDNGASQDQQRIWTMPAPVRRQNSGSAIPDIRHHRLSTSSQQRGINPRYATQSTQIRRSNSESVPRNSPTPSASSVRSNSSSVQKSCLPAFIEPSLMQVYLHNLHPKDRSRYSLPGSPTCSSDTTTRPEEPRRISMTSRRENNHEDSISSPGSLTTDTSSPQYLGEACTTPPASAGPFSDLIYGLRLTDHERGFMNDLLNPSLESGDMFASMSGEKRKMPDLDESGVDPANFFGAGNDSFQTMFSPSRHEVEATDFSGYEYAVTTNGERENDVHSSGLSPTAEEGDEGEEAEEDTAPAGIVMPVHAALSVDDFFDLEEAADDLSPLAI</sequence>
<feature type="compositionally biased region" description="Low complexity" evidence="1">
    <location>
        <begin position="97"/>
        <end position="112"/>
    </location>
</feature>
<dbReference type="AlphaFoldDB" id="A0A0D2B3N5"/>
<gene>
    <name evidence="2" type="ORF">PV06_02468</name>
</gene>
<dbReference type="GeneID" id="27354542"/>
<feature type="compositionally biased region" description="Basic and acidic residues" evidence="1">
    <location>
        <begin position="156"/>
        <end position="177"/>
    </location>
</feature>
<keyword evidence="3" id="KW-1185">Reference proteome</keyword>
<feature type="compositionally biased region" description="Polar residues" evidence="1">
    <location>
        <begin position="178"/>
        <end position="192"/>
    </location>
</feature>
<accession>A0A0D2B3N5</accession>
<feature type="region of interest" description="Disordered" evidence="1">
    <location>
        <begin position="20"/>
        <end position="112"/>
    </location>
</feature>
<reference evidence="2 3" key="1">
    <citation type="submission" date="2015-01" db="EMBL/GenBank/DDBJ databases">
        <title>The Genome Sequence of Exophiala oligosperma CBS72588.</title>
        <authorList>
            <consortium name="The Broad Institute Genomics Platform"/>
            <person name="Cuomo C."/>
            <person name="de Hoog S."/>
            <person name="Gorbushina A."/>
            <person name="Stielow B."/>
            <person name="Teixiera M."/>
            <person name="Abouelleil A."/>
            <person name="Chapman S.B."/>
            <person name="Priest M."/>
            <person name="Young S.K."/>
            <person name="Wortman J."/>
            <person name="Nusbaum C."/>
            <person name="Birren B."/>
        </authorList>
    </citation>
    <scope>NUCLEOTIDE SEQUENCE [LARGE SCALE GENOMIC DNA]</scope>
    <source>
        <strain evidence="2 3">CBS 72588</strain>
    </source>
</reference>